<dbReference type="STRING" id="56216.A0A1A6GZJ3"/>
<accession>A0A1A6GZJ3</accession>
<proteinExistence type="predicted"/>
<sequence length="73" mass="8228">MSGDPDVLAYYKNKHSKKPLQISNLNFCEQVDAGLTFNKKGLQDSFMFDIKTRKTIMGRSDSASFGDSYVPMN</sequence>
<organism evidence="1 2">
    <name type="scientific">Neotoma lepida</name>
    <name type="common">Desert woodrat</name>
    <dbReference type="NCBI Taxonomy" id="56216"/>
    <lineage>
        <taxon>Eukaryota</taxon>
        <taxon>Metazoa</taxon>
        <taxon>Chordata</taxon>
        <taxon>Craniata</taxon>
        <taxon>Vertebrata</taxon>
        <taxon>Euteleostomi</taxon>
        <taxon>Mammalia</taxon>
        <taxon>Eutheria</taxon>
        <taxon>Euarchontoglires</taxon>
        <taxon>Glires</taxon>
        <taxon>Rodentia</taxon>
        <taxon>Myomorpha</taxon>
        <taxon>Muroidea</taxon>
        <taxon>Cricetidae</taxon>
        <taxon>Neotominae</taxon>
        <taxon>Neotoma</taxon>
    </lineage>
</organism>
<dbReference type="EMBL" id="LZPO01055569">
    <property type="protein sequence ID" value="OBS71753.1"/>
    <property type="molecule type" value="Genomic_DNA"/>
</dbReference>
<evidence type="ECO:0000313" key="2">
    <source>
        <dbReference type="Proteomes" id="UP000092124"/>
    </source>
</evidence>
<evidence type="ECO:0000313" key="1">
    <source>
        <dbReference type="EMBL" id="OBS71753.1"/>
    </source>
</evidence>
<reference evidence="1 2" key="1">
    <citation type="submission" date="2016-06" db="EMBL/GenBank/DDBJ databases">
        <title>The Draft Genome Sequence and Annotation of the Desert Woodrat Neotoma lepida.</title>
        <authorList>
            <person name="Campbell M."/>
            <person name="Oakeson K.F."/>
            <person name="Yandell M."/>
            <person name="Halpert J.R."/>
            <person name="Dearing D."/>
        </authorList>
    </citation>
    <scope>NUCLEOTIDE SEQUENCE [LARGE SCALE GENOMIC DNA]</scope>
    <source>
        <strain evidence="1">417</strain>
        <tissue evidence="1">Liver</tissue>
    </source>
</reference>
<dbReference type="InterPro" id="IPR046355">
    <property type="entry name" value="Gab1-4-like"/>
</dbReference>
<protein>
    <recommendedName>
        <fullName evidence="3">GAB2</fullName>
    </recommendedName>
</protein>
<dbReference type="GO" id="GO:0005068">
    <property type="term" value="F:transmembrane receptor protein tyrosine kinase adaptor activity"/>
    <property type="evidence" value="ECO:0007669"/>
    <property type="project" value="TreeGrafter"/>
</dbReference>
<dbReference type="OrthoDB" id="9614321at2759"/>
<dbReference type="SUPFAM" id="SSF50729">
    <property type="entry name" value="PH domain-like"/>
    <property type="match status" value="1"/>
</dbReference>
<keyword evidence="2" id="KW-1185">Reference proteome</keyword>
<dbReference type="PANTHER" id="PTHR45960">
    <property type="entry name" value="GRB2-ASSOCIATED-BINDING PROTEIN"/>
    <property type="match status" value="1"/>
</dbReference>
<dbReference type="PANTHER" id="PTHR45960:SF1">
    <property type="entry name" value="GRB2-ASSOCIATED-BINDING PROTEIN 2"/>
    <property type="match status" value="1"/>
</dbReference>
<dbReference type="InterPro" id="IPR011993">
    <property type="entry name" value="PH-like_dom_sf"/>
</dbReference>
<dbReference type="Gene3D" id="2.30.29.30">
    <property type="entry name" value="Pleckstrin-homology domain (PH domain)/Phosphotyrosine-binding domain (PTB)"/>
    <property type="match status" value="1"/>
</dbReference>
<dbReference type="AlphaFoldDB" id="A0A1A6GZJ3"/>
<gene>
    <name evidence="1" type="ORF">A6R68_13670</name>
</gene>
<dbReference type="Proteomes" id="UP000092124">
    <property type="component" value="Unassembled WGS sequence"/>
</dbReference>
<comment type="caution">
    <text evidence="1">The sequence shown here is derived from an EMBL/GenBank/DDBJ whole genome shotgun (WGS) entry which is preliminary data.</text>
</comment>
<evidence type="ECO:0008006" key="3">
    <source>
        <dbReference type="Google" id="ProtNLM"/>
    </source>
</evidence>
<dbReference type="GO" id="GO:0005737">
    <property type="term" value="C:cytoplasm"/>
    <property type="evidence" value="ECO:0007669"/>
    <property type="project" value="TreeGrafter"/>
</dbReference>
<name>A0A1A6GZJ3_NEOLE</name>